<evidence type="ECO:0000313" key="1">
    <source>
        <dbReference type="EMBL" id="RHA76683.1"/>
    </source>
</evidence>
<evidence type="ECO:0000313" key="2">
    <source>
        <dbReference type="Proteomes" id="UP000283855"/>
    </source>
</evidence>
<dbReference type="Pfam" id="PF12864">
    <property type="entry name" value="DUF3822"/>
    <property type="match status" value="1"/>
</dbReference>
<proteinExistence type="predicted"/>
<dbReference type="CDD" id="cd24013">
    <property type="entry name" value="ASKHA_ATPase_BT3980-like"/>
    <property type="match status" value="1"/>
</dbReference>
<name>A0A413T1E6_9BACT</name>
<gene>
    <name evidence="1" type="ORF">DW921_05745</name>
</gene>
<dbReference type="EMBL" id="QSFT01000009">
    <property type="protein sequence ID" value="RHA76683.1"/>
    <property type="molecule type" value="Genomic_DNA"/>
</dbReference>
<organism evidence="1 2">
    <name type="scientific">Phocaeicola coprophilus</name>
    <dbReference type="NCBI Taxonomy" id="387090"/>
    <lineage>
        <taxon>Bacteria</taxon>
        <taxon>Pseudomonadati</taxon>
        <taxon>Bacteroidota</taxon>
        <taxon>Bacteroidia</taxon>
        <taxon>Bacteroidales</taxon>
        <taxon>Bacteroidaceae</taxon>
        <taxon>Phocaeicola</taxon>
    </lineage>
</organism>
<dbReference type="AlphaFoldDB" id="A0A413T1E6"/>
<comment type="caution">
    <text evidence="1">The sequence shown here is derived from an EMBL/GenBank/DDBJ whole genome shotgun (WGS) entry which is preliminary data.</text>
</comment>
<dbReference type="Proteomes" id="UP000283855">
    <property type="component" value="Unassembled WGS sequence"/>
</dbReference>
<accession>A0A413T1E6</accession>
<reference evidence="1 2" key="1">
    <citation type="submission" date="2018-08" db="EMBL/GenBank/DDBJ databases">
        <title>A genome reference for cultivated species of the human gut microbiota.</title>
        <authorList>
            <person name="Zou Y."/>
            <person name="Xue W."/>
            <person name="Luo G."/>
        </authorList>
    </citation>
    <scope>NUCLEOTIDE SEQUENCE [LARGE SCALE GENOMIC DNA]</scope>
    <source>
        <strain evidence="1 2">AM42-38</strain>
    </source>
</reference>
<dbReference type="Gene3D" id="3.30.420.250">
    <property type="match status" value="1"/>
</dbReference>
<dbReference type="RefSeq" id="WP_118400186.1">
    <property type="nucleotide sequence ID" value="NZ_CABJGD010000009.1"/>
</dbReference>
<dbReference type="InterPro" id="IPR024213">
    <property type="entry name" value="DUF3822"/>
</dbReference>
<sequence length="272" mass="31707">MIEKIDFSQSEQYTLSIRLSTDGFSFSIYNPLNGSDFFFHPYPVNTQRSMAANAKAFLAETEELKRPFKQVNILIHSERYTVLPFELYEDEQMESLFYQNLQKVNNETVLCNILGKSNTVILFGLDKLTHLFFSEHFPTARFFAAVSPQIEYFSVKSRLGNNRKLYANLHPESVDLFAFDRGHPLLFNTFSASGVTDQCYYLLYAWKQLGYDQERDELHLTGQTPFRKEITEQLQQYIRKVFIINPQAEFNDSESSRIENVPFDIQSLIACE</sequence>
<protein>
    <submittedName>
        <fullName evidence="1">DUF3822 family protein</fullName>
    </submittedName>
</protein>
<dbReference type="Gene3D" id="3.30.420.260">
    <property type="match status" value="1"/>
</dbReference>